<organism evidence="2 3">
    <name type="scientific">Homarus americanus</name>
    <name type="common">American lobster</name>
    <dbReference type="NCBI Taxonomy" id="6706"/>
    <lineage>
        <taxon>Eukaryota</taxon>
        <taxon>Metazoa</taxon>
        <taxon>Ecdysozoa</taxon>
        <taxon>Arthropoda</taxon>
        <taxon>Crustacea</taxon>
        <taxon>Multicrustacea</taxon>
        <taxon>Malacostraca</taxon>
        <taxon>Eumalacostraca</taxon>
        <taxon>Eucarida</taxon>
        <taxon>Decapoda</taxon>
        <taxon>Pleocyemata</taxon>
        <taxon>Astacidea</taxon>
        <taxon>Nephropoidea</taxon>
        <taxon>Nephropidae</taxon>
        <taxon>Homarus</taxon>
    </lineage>
</organism>
<feature type="compositionally biased region" description="Low complexity" evidence="1">
    <location>
        <begin position="25"/>
        <end position="35"/>
    </location>
</feature>
<accession>A0A8J5JX17</accession>
<dbReference type="EMBL" id="JAHLQT010022636">
    <property type="protein sequence ID" value="KAG7166202.1"/>
    <property type="molecule type" value="Genomic_DNA"/>
</dbReference>
<name>A0A8J5JX17_HOMAM</name>
<dbReference type="AlphaFoldDB" id="A0A8J5JX17"/>
<reference evidence="2" key="1">
    <citation type="journal article" date="2021" name="Sci. Adv.">
        <title>The American lobster genome reveals insights on longevity, neural, and immune adaptations.</title>
        <authorList>
            <person name="Polinski J.M."/>
            <person name="Zimin A.V."/>
            <person name="Clark K.F."/>
            <person name="Kohn A.B."/>
            <person name="Sadowski N."/>
            <person name="Timp W."/>
            <person name="Ptitsyn A."/>
            <person name="Khanna P."/>
            <person name="Romanova D.Y."/>
            <person name="Williams P."/>
            <person name="Greenwood S.J."/>
            <person name="Moroz L.L."/>
            <person name="Walt D.R."/>
            <person name="Bodnar A.G."/>
        </authorList>
    </citation>
    <scope>NUCLEOTIDE SEQUENCE</scope>
    <source>
        <strain evidence="2">GMGI-L3</strain>
    </source>
</reference>
<keyword evidence="3" id="KW-1185">Reference proteome</keyword>
<feature type="region of interest" description="Disordered" evidence="1">
    <location>
        <begin position="1"/>
        <end position="39"/>
    </location>
</feature>
<proteinExistence type="predicted"/>
<protein>
    <submittedName>
        <fullName evidence="2">Uncharacterized protein</fullName>
    </submittedName>
</protein>
<sequence length="179" mass="20510">MVRIKEMKSQTEIHEPEQVRNIDKSSSSDSDSASSNKEIDFDSYLDTIEQAKVKRHRSENAAAVDIKNTRFQQDFFGALMEVEKFDRSSKVTVEEAIPAYPEIVKDVARAVTAMPPTQASLFKDTLNPRTRRAGPEEDWYHFFYPFELGSGGFFLETTDEKNNLTDLHQYDGILIIINH</sequence>
<comment type="caution">
    <text evidence="2">The sequence shown here is derived from an EMBL/GenBank/DDBJ whole genome shotgun (WGS) entry which is preliminary data.</text>
</comment>
<gene>
    <name evidence="2" type="ORF">Hamer_G011023</name>
</gene>
<feature type="compositionally biased region" description="Basic and acidic residues" evidence="1">
    <location>
        <begin position="1"/>
        <end position="23"/>
    </location>
</feature>
<evidence type="ECO:0000313" key="2">
    <source>
        <dbReference type="EMBL" id="KAG7166202.1"/>
    </source>
</evidence>
<evidence type="ECO:0000256" key="1">
    <source>
        <dbReference type="SAM" id="MobiDB-lite"/>
    </source>
</evidence>
<dbReference type="Proteomes" id="UP000747542">
    <property type="component" value="Unassembled WGS sequence"/>
</dbReference>
<evidence type="ECO:0000313" key="3">
    <source>
        <dbReference type="Proteomes" id="UP000747542"/>
    </source>
</evidence>